<dbReference type="PANTHER" id="PTHR47683:SF2">
    <property type="entry name" value="RNA-BINDING S4 DOMAIN-CONTAINING PROTEIN"/>
    <property type="match status" value="1"/>
</dbReference>
<evidence type="ECO:0000256" key="3">
    <source>
        <dbReference type="ARBA" id="ARBA00038922"/>
    </source>
</evidence>
<evidence type="ECO:0000256" key="7">
    <source>
        <dbReference type="ARBA" id="ARBA00042843"/>
    </source>
</evidence>
<comment type="catalytic activity">
    <reaction evidence="2">
        <text>uridine(2604) in 23S rRNA = pseudouridine(2604) in 23S rRNA</text>
        <dbReference type="Rhea" id="RHEA:38875"/>
        <dbReference type="Rhea" id="RHEA-COMP:10093"/>
        <dbReference type="Rhea" id="RHEA-COMP:10094"/>
        <dbReference type="ChEBI" id="CHEBI:65314"/>
        <dbReference type="ChEBI" id="CHEBI:65315"/>
        <dbReference type="EC" id="5.4.99.21"/>
    </reaction>
</comment>
<evidence type="ECO:0000313" key="13">
    <source>
        <dbReference type="Proteomes" id="UP000310016"/>
    </source>
</evidence>
<protein>
    <recommendedName>
        <fullName evidence="4">Dual-specificity RNA pseudouridine synthase RluF</fullName>
        <ecNumber evidence="3">5.4.99.21</ecNumber>
    </recommendedName>
    <alternativeName>
        <fullName evidence="6">23S rRNA pseudouridine(2604) synthase</fullName>
    </alternativeName>
    <alternativeName>
        <fullName evidence="8">Ribosomal large subunit pseudouridine synthase F</fullName>
    </alternativeName>
    <alternativeName>
        <fullName evidence="7">rRNA pseudouridylate synthase F</fullName>
    </alternativeName>
    <alternativeName>
        <fullName evidence="9">rRNA-uridine isomerase F</fullName>
    </alternativeName>
    <alternativeName>
        <fullName evidence="5">tRNA(Tyr) pseudouridine(35) synthase</fullName>
    </alternativeName>
</protein>
<sequence length="242" mass="26800">MTQETLRLSKRMVELGLCSRREADELIEQGRVQVDGRTVDLLGSRVTPTQHIAVLPATASAAPERVTLLLNKPAGVRGWNADDMLGLSALLRPEQLHAGGSDIRFLKKHVQRQQVEVPLDPNASGLLVLTQDGRLAQRLAQAQDFEQEFLVWVTADLGADTASLLGHTREVGEQTIRPLKVTRQSDRQLRVLLREYRPGLIPALCASVGLGVASYKRIRVGRLALGDLPEGGWRYLGQYERF</sequence>
<dbReference type="CDD" id="cd00165">
    <property type="entry name" value="S4"/>
    <property type="match status" value="1"/>
</dbReference>
<dbReference type="PROSITE" id="PS50889">
    <property type="entry name" value="S4"/>
    <property type="match status" value="1"/>
</dbReference>
<keyword evidence="10" id="KW-0694">RNA-binding</keyword>
<evidence type="ECO:0000256" key="8">
    <source>
        <dbReference type="ARBA" id="ARBA00042890"/>
    </source>
</evidence>
<reference evidence="12 13" key="1">
    <citation type="submission" date="2019-04" db="EMBL/GenBank/DDBJ databases">
        <title>Chitiniphilus eburnea sp. nov., a novel chitinolytic bacterium isolated from aquaculture sludge.</title>
        <authorList>
            <person name="Sheng M."/>
        </authorList>
    </citation>
    <scope>NUCLEOTIDE SEQUENCE [LARGE SCALE GENOMIC DNA]</scope>
    <source>
        <strain evidence="12 13">HX-2-15</strain>
    </source>
</reference>
<keyword evidence="13" id="KW-1185">Reference proteome</keyword>
<dbReference type="Gene3D" id="3.30.2350.10">
    <property type="entry name" value="Pseudouridine synthase"/>
    <property type="match status" value="1"/>
</dbReference>
<organism evidence="12 13">
    <name type="scientific">Chitiniphilus eburneus</name>
    <dbReference type="NCBI Taxonomy" id="2571148"/>
    <lineage>
        <taxon>Bacteria</taxon>
        <taxon>Pseudomonadati</taxon>
        <taxon>Pseudomonadota</taxon>
        <taxon>Betaproteobacteria</taxon>
        <taxon>Neisseriales</taxon>
        <taxon>Chitinibacteraceae</taxon>
        <taxon>Chitiniphilus</taxon>
    </lineage>
</organism>
<evidence type="ECO:0000259" key="11">
    <source>
        <dbReference type="SMART" id="SM00363"/>
    </source>
</evidence>
<dbReference type="RefSeq" id="WP_136771561.1">
    <property type="nucleotide sequence ID" value="NZ_SUMF01000001.1"/>
</dbReference>
<evidence type="ECO:0000256" key="1">
    <source>
        <dbReference type="ARBA" id="ARBA00036390"/>
    </source>
</evidence>
<name>A0A4U0QCB8_9NEIS</name>
<dbReference type="AlphaFoldDB" id="A0A4U0QCB8"/>
<evidence type="ECO:0000256" key="6">
    <source>
        <dbReference type="ARBA" id="ARBA00041697"/>
    </source>
</evidence>
<comment type="catalytic activity">
    <reaction evidence="1">
        <text>uridine(35) in tRNA(Tyr) = pseudouridine(35) in tRNA(Tyr)</text>
        <dbReference type="Rhea" id="RHEA:60556"/>
        <dbReference type="Rhea" id="RHEA-COMP:15607"/>
        <dbReference type="Rhea" id="RHEA-COMP:15608"/>
        <dbReference type="ChEBI" id="CHEBI:65314"/>
        <dbReference type="ChEBI" id="CHEBI:65315"/>
    </reaction>
</comment>
<dbReference type="SMART" id="SM00363">
    <property type="entry name" value="S4"/>
    <property type="match status" value="1"/>
</dbReference>
<dbReference type="InterPro" id="IPR050343">
    <property type="entry name" value="RsuA_PseudoU_synthase"/>
</dbReference>
<dbReference type="Pfam" id="PF01479">
    <property type="entry name" value="S4"/>
    <property type="match status" value="1"/>
</dbReference>
<evidence type="ECO:0000256" key="5">
    <source>
        <dbReference type="ARBA" id="ARBA00041420"/>
    </source>
</evidence>
<dbReference type="SUPFAM" id="SSF55174">
    <property type="entry name" value="Alpha-L RNA-binding motif"/>
    <property type="match status" value="1"/>
</dbReference>
<dbReference type="Gene3D" id="3.10.290.10">
    <property type="entry name" value="RNA-binding S4 domain"/>
    <property type="match status" value="1"/>
</dbReference>
<evidence type="ECO:0000256" key="9">
    <source>
        <dbReference type="ARBA" id="ARBA00043147"/>
    </source>
</evidence>
<gene>
    <name evidence="12" type="ORF">FAZ21_01825</name>
</gene>
<dbReference type="GO" id="GO:0003723">
    <property type="term" value="F:RNA binding"/>
    <property type="evidence" value="ECO:0007669"/>
    <property type="project" value="UniProtKB-KW"/>
</dbReference>
<dbReference type="Proteomes" id="UP000310016">
    <property type="component" value="Unassembled WGS sequence"/>
</dbReference>
<comment type="caution">
    <text evidence="12">The sequence shown here is derived from an EMBL/GenBank/DDBJ whole genome shotgun (WGS) entry which is preliminary data.</text>
</comment>
<evidence type="ECO:0000256" key="4">
    <source>
        <dbReference type="ARBA" id="ARBA00039989"/>
    </source>
</evidence>
<dbReference type="GO" id="GO:0160138">
    <property type="term" value="F:23S rRNA pseudouridine(2604) synthase activity"/>
    <property type="evidence" value="ECO:0007669"/>
    <property type="project" value="UniProtKB-EC"/>
</dbReference>
<accession>A0A4U0QCB8</accession>
<dbReference type="OrthoDB" id="9807213at2"/>
<dbReference type="EC" id="5.4.99.21" evidence="3"/>
<feature type="domain" description="RNA-binding S4" evidence="11">
    <location>
        <begin position="6"/>
        <end position="63"/>
    </location>
</feature>
<dbReference type="InterPro" id="IPR002942">
    <property type="entry name" value="S4_RNA-bd"/>
</dbReference>
<dbReference type="SUPFAM" id="SSF55120">
    <property type="entry name" value="Pseudouridine synthase"/>
    <property type="match status" value="1"/>
</dbReference>
<dbReference type="GO" id="GO:0001522">
    <property type="term" value="P:pseudouridine synthesis"/>
    <property type="evidence" value="ECO:0007669"/>
    <property type="project" value="InterPro"/>
</dbReference>
<proteinExistence type="predicted"/>
<evidence type="ECO:0000256" key="2">
    <source>
        <dbReference type="ARBA" id="ARBA00036535"/>
    </source>
</evidence>
<dbReference type="GO" id="GO:0006396">
    <property type="term" value="P:RNA processing"/>
    <property type="evidence" value="ECO:0007669"/>
    <property type="project" value="UniProtKB-ARBA"/>
</dbReference>
<evidence type="ECO:0000313" key="12">
    <source>
        <dbReference type="EMBL" id="TJZ79047.1"/>
    </source>
</evidence>
<dbReference type="InterPro" id="IPR020103">
    <property type="entry name" value="PsdUridine_synth_cat_dom_sf"/>
</dbReference>
<dbReference type="EMBL" id="SUMF01000001">
    <property type="protein sequence ID" value="TJZ79047.1"/>
    <property type="molecule type" value="Genomic_DNA"/>
</dbReference>
<dbReference type="PANTHER" id="PTHR47683">
    <property type="entry name" value="PSEUDOURIDINE SYNTHASE FAMILY PROTEIN-RELATED"/>
    <property type="match status" value="1"/>
</dbReference>
<dbReference type="InterPro" id="IPR036986">
    <property type="entry name" value="S4_RNA-bd_sf"/>
</dbReference>
<evidence type="ECO:0000256" key="10">
    <source>
        <dbReference type="PROSITE-ProRule" id="PRU00182"/>
    </source>
</evidence>